<accession>A0A9Q0LK61</accession>
<gene>
    <name evidence="5" type="ORF">M0811_09339</name>
</gene>
<dbReference type="InterPro" id="IPR036322">
    <property type="entry name" value="WD40_repeat_dom_sf"/>
</dbReference>
<dbReference type="PROSITE" id="PS50294">
    <property type="entry name" value="WD_REPEATS_REGION"/>
    <property type="match status" value="2"/>
</dbReference>
<evidence type="ECO:0000256" key="2">
    <source>
        <dbReference type="ARBA" id="ARBA00022737"/>
    </source>
</evidence>
<dbReference type="SMART" id="SM00320">
    <property type="entry name" value="WD40"/>
    <property type="match status" value="7"/>
</dbReference>
<reference evidence="5" key="1">
    <citation type="submission" date="2022-10" db="EMBL/GenBank/DDBJ databases">
        <title>Novel sulphate-reducing endosymbionts in the free-living metamonad Anaeramoeba.</title>
        <authorList>
            <person name="Jerlstrom-Hultqvist J."/>
            <person name="Cepicka I."/>
            <person name="Gallot-Lavallee L."/>
            <person name="Salas-Leiva D."/>
            <person name="Curtis B.A."/>
            <person name="Zahonova K."/>
            <person name="Pipaliya S."/>
            <person name="Dacks J."/>
            <person name="Roger A.J."/>
        </authorList>
    </citation>
    <scope>NUCLEOTIDE SEQUENCE</scope>
    <source>
        <strain evidence="5">BMAN</strain>
    </source>
</reference>
<feature type="repeat" description="WD" evidence="3">
    <location>
        <begin position="414"/>
        <end position="455"/>
    </location>
</feature>
<evidence type="ECO:0000256" key="3">
    <source>
        <dbReference type="PROSITE-ProRule" id="PRU00221"/>
    </source>
</evidence>
<dbReference type="OrthoDB" id="6262491at2759"/>
<keyword evidence="1 3" id="KW-0853">WD repeat</keyword>
<proteinExistence type="predicted"/>
<feature type="repeat" description="WD" evidence="3">
    <location>
        <begin position="152"/>
        <end position="193"/>
    </location>
</feature>
<evidence type="ECO:0000313" key="6">
    <source>
        <dbReference type="Proteomes" id="UP001149090"/>
    </source>
</evidence>
<protein>
    <submittedName>
        <fullName evidence="5">Wd40 repeat protein</fullName>
    </submittedName>
</protein>
<dbReference type="Proteomes" id="UP001149090">
    <property type="component" value="Unassembled WGS sequence"/>
</dbReference>
<dbReference type="PANTHER" id="PTHR22847">
    <property type="entry name" value="WD40 REPEAT PROTEIN"/>
    <property type="match status" value="1"/>
</dbReference>
<evidence type="ECO:0000256" key="4">
    <source>
        <dbReference type="SAM" id="Coils"/>
    </source>
</evidence>
<dbReference type="Gene3D" id="2.130.10.10">
    <property type="entry name" value="YVTN repeat-like/Quinoprotein amine dehydrogenase"/>
    <property type="match status" value="2"/>
</dbReference>
<sequence length="467" mass="54307">MDSNSENYYKNHLKTISKENKILKKKFDQFEKENIDLKRSIFELSYHYNNLLFQFESSGKKYQPIHQGEIDKFFIKEHSDHSFNFSSQLNNQENEDQSKDKGHFTFLDELRGHTGAVYTTKFSYCGKFLASCSYDQTVRIWRDSNNEPIILKGDHKQMILDIQWTRDSNYILSGGYDRQLTLFNLTEPEEYETYLLPENALIQSIEFHPEQQNIFFSGCSNKMVYVLDKRKHDKNRGSIVSIIKNDSVVNTMKAFKNYSSLVIGDSKGILKFFDLRKMNEPLNSIQSSDRPISYIGSSNDYFDLRRSRHEKKERFDRTLIAVNSFDNILRIYQQPKMKLITSFIGHTNKNWPIKNSIFVGKDSYFHSNSKTSTISSDSDSKINEKTLVATGSSDHKIYIFEIIENSQNSIYQVIEGHNSIVYSATFHPYEPILATSSDDSSIKLWGVKESKKGQEFFSSISQSISIK</sequence>
<organism evidence="5 6">
    <name type="scientific">Anaeramoeba ignava</name>
    <name type="common">Anaerobic marine amoeba</name>
    <dbReference type="NCBI Taxonomy" id="1746090"/>
    <lineage>
        <taxon>Eukaryota</taxon>
        <taxon>Metamonada</taxon>
        <taxon>Anaeramoebidae</taxon>
        <taxon>Anaeramoeba</taxon>
    </lineage>
</organism>
<dbReference type="PANTHER" id="PTHR22847:SF637">
    <property type="entry name" value="WD REPEAT DOMAIN 5B"/>
    <property type="match status" value="1"/>
</dbReference>
<evidence type="ECO:0000313" key="5">
    <source>
        <dbReference type="EMBL" id="KAJ5072893.1"/>
    </source>
</evidence>
<name>A0A9Q0LK61_ANAIG</name>
<keyword evidence="2" id="KW-0677">Repeat</keyword>
<dbReference type="PROSITE" id="PS50082">
    <property type="entry name" value="WD_REPEATS_2"/>
    <property type="match status" value="3"/>
</dbReference>
<evidence type="ECO:0000256" key="1">
    <source>
        <dbReference type="ARBA" id="ARBA00022574"/>
    </source>
</evidence>
<dbReference type="SUPFAM" id="SSF50978">
    <property type="entry name" value="WD40 repeat-like"/>
    <property type="match status" value="1"/>
</dbReference>
<dbReference type="OMA" id="VQEHDYR"/>
<feature type="repeat" description="WD" evidence="3">
    <location>
        <begin position="110"/>
        <end position="151"/>
    </location>
</feature>
<dbReference type="GO" id="GO:1990234">
    <property type="term" value="C:transferase complex"/>
    <property type="evidence" value="ECO:0007669"/>
    <property type="project" value="UniProtKB-ARBA"/>
</dbReference>
<dbReference type="InterPro" id="IPR015943">
    <property type="entry name" value="WD40/YVTN_repeat-like_dom_sf"/>
</dbReference>
<dbReference type="AlphaFoldDB" id="A0A9Q0LK61"/>
<keyword evidence="6" id="KW-1185">Reference proteome</keyword>
<dbReference type="EMBL" id="JAPDFW010000079">
    <property type="protein sequence ID" value="KAJ5072893.1"/>
    <property type="molecule type" value="Genomic_DNA"/>
</dbReference>
<dbReference type="InterPro" id="IPR001680">
    <property type="entry name" value="WD40_rpt"/>
</dbReference>
<comment type="caution">
    <text evidence="5">The sequence shown here is derived from an EMBL/GenBank/DDBJ whole genome shotgun (WGS) entry which is preliminary data.</text>
</comment>
<feature type="coiled-coil region" evidence="4">
    <location>
        <begin position="13"/>
        <end position="40"/>
    </location>
</feature>
<keyword evidence="4" id="KW-0175">Coiled coil</keyword>
<dbReference type="Pfam" id="PF00400">
    <property type="entry name" value="WD40"/>
    <property type="match status" value="3"/>
</dbReference>